<dbReference type="SMART" id="SM00185">
    <property type="entry name" value="ARM"/>
    <property type="match status" value="7"/>
</dbReference>
<comment type="caution">
    <text evidence="3">The sequence shown here is derived from an EMBL/GenBank/DDBJ whole genome shotgun (WGS) entry which is preliminary data.</text>
</comment>
<dbReference type="InterPro" id="IPR016024">
    <property type="entry name" value="ARM-type_fold"/>
</dbReference>
<dbReference type="InterPro" id="IPR000225">
    <property type="entry name" value="Armadillo"/>
</dbReference>
<feature type="region of interest" description="Disordered" evidence="2">
    <location>
        <begin position="1"/>
        <end position="23"/>
    </location>
</feature>
<proteinExistence type="predicted"/>
<name>A0AAV1HXA2_9CHLO</name>
<gene>
    <name evidence="3" type="ORF">CVIRNUC_001367</name>
</gene>
<dbReference type="SUPFAM" id="SSF48371">
    <property type="entry name" value="ARM repeat"/>
    <property type="match status" value="2"/>
</dbReference>
<feature type="compositionally biased region" description="Basic and acidic residues" evidence="2">
    <location>
        <begin position="1"/>
        <end position="13"/>
    </location>
</feature>
<keyword evidence="1" id="KW-0833">Ubl conjugation pathway</keyword>
<evidence type="ECO:0000313" key="3">
    <source>
        <dbReference type="EMBL" id="CAK0742027.1"/>
    </source>
</evidence>
<feature type="region of interest" description="Disordered" evidence="2">
    <location>
        <begin position="75"/>
        <end position="118"/>
    </location>
</feature>
<organism evidence="3 4">
    <name type="scientific">Coccomyxa viridis</name>
    <dbReference type="NCBI Taxonomy" id="1274662"/>
    <lineage>
        <taxon>Eukaryota</taxon>
        <taxon>Viridiplantae</taxon>
        <taxon>Chlorophyta</taxon>
        <taxon>core chlorophytes</taxon>
        <taxon>Trebouxiophyceae</taxon>
        <taxon>Trebouxiophyceae incertae sedis</taxon>
        <taxon>Coccomyxaceae</taxon>
        <taxon>Coccomyxa</taxon>
    </lineage>
</organism>
<sequence length="966" mass="102029">MAERQPLMDRERSSSGSKLAKARVAREHAAMRCGSTGKAAADTLVGLSPDKLTSCSALPDFVSIVPVRLPFLALPPRPPKRALSRENSISSRSSESPRPTASSMGGSPAISRALQSPAAKTKRVQLSCETWLQSPESRRLFTGAQALACRIAEAHSWSNRQHAVLELDIMLHDNVNMPEMVNVSSIFAGMLRAGLPALAQHLISLMDQPEENPMVAGASFAVLDALVEWMSGQLVAKLGAGAAVAAARADIVAVLRSFADELGPHRQRALVDPSSVKAGPMDFEHTDREAGPVMRALLWLAKSPKSAHRVCFASLVSSVAQAARRPLLRAFHAEALVRPLLRMARYSNSTMQSAAFLALGNLMSYPVAQQCLCEDGKHLRILTDILENKKSPLSLKEAVCTILRAGAQAEAVSMSTLTQAGAIHGLVSVLKDPQATLRALAHATFVLKRLTATKYISRASFVVCEGPQALMSILLRKAKHAPPAAERAADKGKGLAHCEEELAEQSSALTPTGMDHLAQAQYNAARIIRHLALDKDAAHRMAAHAAVPTLVSLMRGSCANVKSASAAAISAAVEGSPRTAEAVNQAGGLDLLISVMKKGSPRCKTTAVEALQATAAESASMRSDAVAAGAVPLLANVLKDGDVTQQAASMGALQSLAMAHMGSKVLQQAWGFADVIPRLCTLVKSARLPLRSLAAGALSNFALGSPEGTGAMLSNDIIPVVVELLKYAQVDGQYAATALLYNMAASSKDARVMLGLCRGTEPLIRLLCHDSWYCRIVAADLLALLAMDAEGAADILALGALPLLAALLNLRHSPGMLETVKGPVMGLTYEKGDSEIFMSGYKFAAAKLTACSALGCLAKYVDEPEELGKEVMESMVEVLLSRNIRAQQIAAAAIADICVAAPRLQDAFLRTSNERGAADIQNCMQHKGAATLNLINVDINSKRHIGYAIIAKCSASAQAIAGLTKV</sequence>
<dbReference type="Gene3D" id="1.25.10.10">
    <property type="entry name" value="Leucine-rich Repeat Variant"/>
    <property type="match status" value="3"/>
</dbReference>
<evidence type="ECO:0000256" key="2">
    <source>
        <dbReference type="SAM" id="MobiDB-lite"/>
    </source>
</evidence>
<dbReference type="PANTHER" id="PTHR23315">
    <property type="entry name" value="U BOX DOMAIN-CONTAINING"/>
    <property type="match status" value="1"/>
</dbReference>
<keyword evidence="4" id="KW-1185">Reference proteome</keyword>
<feature type="compositionally biased region" description="Low complexity" evidence="2">
    <location>
        <begin position="85"/>
        <end position="103"/>
    </location>
</feature>
<dbReference type="PANTHER" id="PTHR23315:SF7">
    <property type="entry name" value="U-BOX DOMAIN-CONTAINING PROTEIN 4"/>
    <property type="match status" value="1"/>
</dbReference>
<dbReference type="InterPro" id="IPR011989">
    <property type="entry name" value="ARM-like"/>
</dbReference>
<reference evidence="3 4" key="1">
    <citation type="submission" date="2023-10" db="EMBL/GenBank/DDBJ databases">
        <authorList>
            <person name="Maclean D."/>
            <person name="Macfadyen A."/>
        </authorList>
    </citation>
    <scope>NUCLEOTIDE SEQUENCE [LARGE SCALE GENOMIC DNA]</scope>
</reference>
<evidence type="ECO:0000256" key="1">
    <source>
        <dbReference type="ARBA" id="ARBA00022786"/>
    </source>
</evidence>
<dbReference type="AlphaFoldDB" id="A0AAV1HXA2"/>
<evidence type="ECO:0000313" key="4">
    <source>
        <dbReference type="Proteomes" id="UP001314263"/>
    </source>
</evidence>
<accession>A0AAV1HXA2</accession>
<dbReference type="EMBL" id="CAUYUE010000002">
    <property type="protein sequence ID" value="CAK0742027.1"/>
    <property type="molecule type" value="Genomic_DNA"/>
</dbReference>
<dbReference type="Proteomes" id="UP001314263">
    <property type="component" value="Unassembled WGS sequence"/>
</dbReference>
<protein>
    <submittedName>
        <fullName evidence="3">Uncharacterized protein</fullName>
    </submittedName>
</protein>